<feature type="active site" evidence="5">
    <location>
        <position position="130"/>
    </location>
</feature>
<dbReference type="eggNOG" id="COG0270">
    <property type="taxonomic scope" value="Bacteria"/>
</dbReference>
<dbReference type="REBASE" id="16378">
    <property type="entry name" value="M.AorOORF1897P"/>
</dbReference>
<dbReference type="GO" id="GO:0003677">
    <property type="term" value="F:DNA binding"/>
    <property type="evidence" value="ECO:0007669"/>
    <property type="project" value="TreeGrafter"/>
</dbReference>
<keyword evidence="9" id="KW-1185">Reference proteome</keyword>
<dbReference type="Gene3D" id="3.40.50.150">
    <property type="entry name" value="Vaccinia Virus protein VP39"/>
    <property type="match status" value="1"/>
</dbReference>
<dbReference type="Pfam" id="PF00145">
    <property type="entry name" value="DNA_methylase"/>
    <property type="match status" value="2"/>
</dbReference>
<dbReference type="RefSeq" id="WP_012159749.1">
    <property type="nucleotide sequence ID" value="NC_009922.1"/>
</dbReference>
<dbReference type="Gene3D" id="3.90.120.10">
    <property type="entry name" value="DNA Methylase, subunit A, domain 2"/>
    <property type="match status" value="1"/>
</dbReference>
<proteinExistence type="inferred from homology"/>
<dbReference type="HOGENOM" id="CLU_006958_2_4_9"/>
<dbReference type="Proteomes" id="UP000000269">
    <property type="component" value="Chromosome"/>
</dbReference>
<dbReference type="STRING" id="350688.Clos_1897"/>
<dbReference type="InterPro" id="IPR018117">
    <property type="entry name" value="C5_DNA_meth_AS"/>
</dbReference>
<dbReference type="EC" id="2.1.1.37" evidence="7"/>
<dbReference type="EMBL" id="CP000853">
    <property type="protein sequence ID" value="ABW19437.1"/>
    <property type="molecule type" value="Genomic_DNA"/>
</dbReference>
<dbReference type="AlphaFoldDB" id="A8MI05"/>
<dbReference type="GO" id="GO:0003886">
    <property type="term" value="F:DNA (cytosine-5-)-methyltransferase activity"/>
    <property type="evidence" value="ECO:0007669"/>
    <property type="project" value="UniProtKB-EC"/>
</dbReference>
<dbReference type="InterPro" id="IPR050390">
    <property type="entry name" value="C5-Methyltransferase"/>
</dbReference>
<evidence type="ECO:0000256" key="3">
    <source>
        <dbReference type="ARBA" id="ARBA00022691"/>
    </source>
</evidence>
<dbReference type="NCBIfam" id="TIGR00675">
    <property type="entry name" value="dcm"/>
    <property type="match status" value="1"/>
</dbReference>
<evidence type="ECO:0000256" key="5">
    <source>
        <dbReference type="PROSITE-ProRule" id="PRU01016"/>
    </source>
</evidence>
<keyword evidence="1 5" id="KW-0489">Methyltransferase</keyword>
<evidence type="ECO:0000313" key="8">
    <source>
        <dbReference type="EMBL" id="ABW19437.1"/>
    </source>
</evidence>
<reference evidence="9" key="1">
    <citation type="submission" date="2007-10" db="EMBL/GenBank/DDBJ databases">
        <title>Complete genome of Alkaliphilus oremlandii OhILAs.</title>
        <authorList>
            <person name="Copeland A."/>
            <person name="Lucas S."/>
            <person name="Lapidus A."/>
            <person name="Barry K."/>
            <person name="Detter J.C."/>
            <person name="Glavina del Rio T."/>
            <person name="Hammon N."/>
            <person name="Israni S."/>
            <person name="Dalin E."/>
            <person name="Tice H."/>
            <person name="Pitluck S."/>
            <person name="Chain P."/>
            <person name="Malfatti S."/>
            <person name="Shin M."/>
            <person name="Vergez L."/>
            <person name="Schmutz J."/>
            <person name="Larimer F."/>
            <person name="Land M."/>
            <person name="Hauser L."/>
            <person name="Kyrpides N."/>
            <person name="Mikhailova N."/>
            <person name="Stolz J.F."/>
            <person name="Dawson A."/>
            <person name="Fisher E."/>
            <person name="Crable B."/>
            <person name="Perera E."/>
            <person name="Lisak J."/>
            <person name="Ranganathan M."/>
            <person name="Basu P."/>
            <person name="Richardson P."/>
        </authorList>
    </citation>
    <scope>NUCLEOTIDE SEQUENCE [LARGE SCALE GENOMIC DNA]</scope>
    <source>
        <strain evidence="9">OhILAs</strain>
    </source>
</reference>
<dbReference type="InterPro" id="IPR029063">
    <property type="entry name" value="SAM-dependent_MTases_sf"/>
</dbReference>
<dbReference type="PANTHER" id="PTHR10629">
    <property type="entry name" value="CYTOSINE-SPECIFIC METHYLTRANSFERASE"/>
    <property type="match status" value="1"/>
</dbReference>
<evidence type="ECO:0000256" key="2">
    <source>
        <dbReference type="ARBA" id="ARBA00022679"/>
    </source>
</evidence>
<dbReference type="GO" id="GO:0009307">
    <property type="term" value="P:DNA restriction-modification system"/>
    <property type="evidence" value="ECO:0007669"/>
    <property type="project" value="UniProtKB-KW"/>
</dbReference>
<keyword evidence="4" id="KW-0680">Restriction system</keyword>
<accession>A8MI05</accession>
<dbReference type="GO" id="GO:0032259">
    <property type="term" value="P:methylation"/>
    <property type="evidence" value="ECO:0007669"/>
    <property type="project" value="UniProtKB-KW"/>
</dbReference>
<comment type="similarity">
    <text evidence="5 6">Belongs to the class I-like SAM-binding methyltransferase superfamily. C5-methyltransferase family.</text>
</comment>
<dbReference type="PANTHER" id="PTHR10629:SF52">
    <property type="entry name" value="DNA (CYTOSINE-5)-METHYLTRANSFERASE 1"/>
    <property type="match status" value="1"/>
</dbReference>
<dbReference type="PROSITE" id="PS51679">
    <property type="entry name" value="SAM_MT_C5"/>
    <property type="match status" value="1"/>
</dbReference>
<gene>
    <name evidence="8" type="ordered locus">Clos_1897</name>
</gene>
<keyword evidence="3 5" id="KW-0949">S-adenosyl-L-methionine</keyword>
<dbReference type="InterPro" id="IPR001525">
    <property type="entry name" value="C5_MeTfrase"/>
</dbReference>
<protein>
    <recommendedName>
        <fullName evidence="7">Cytosine-specific methyltransferase</fullName>
        <ecNumber evidence="7">2.1.1.37</ecNumber>
    </recommendedName>
</protein>
<dbReference type="SUPFAM" id="SSF53335">
    <property type="entry name" value="S-adenosyl-L-methionine-dependent methyltransferases"/>
    <property type="match status" value="1"/>
</dbReference>
<sequence length="423" mass="49926">MRTINFLDLFAGAGGLSEGFLRAGFEPVAHIELDANACKTLKTRSIYHYLKKNDMLDLYRTYQKTYNKSEDVKDKAIEKLLSYIPKDQLEPVMNIEISEKTLPYIFQEIDCRLKHMEHEGIDLIIGGPPCQAYSLVGRARDENNMEDDPRNYLYKLYIRFLNKYKPKAFIFENVPGILTAFKGNLFRNLQAYMRRVGYNIQARKMDAKDFGVLQSRKRVIIIGWRKDLEFDYPIFESDDKEFTVNNLLEDLPKINSGEIYDKFRYRKKINKYLQNTQLRVEDDIITHHIARPNNERDLEIYRIAVETWNRERARIKYTDLPERLMTHNNLTSFLDRFKVVAGDEKYSHTVVAHISKDGHHYIHPDIEQNRSITVREAARIQSFPDDYYFEGPRTSNFVQIGNAVPPLMAEKLAYWFKEKFEII</sequence>
<evidence type="ECO:0000256" key="4">
    <source>
        <dbReference type="ARBA" id="ARBA00022747"/>
    </source>
</evidence>
<evidence type="ECO:0000256" key="6">
    <source>
        <dbReference type="RuleBase" id="RU000416"/>
    </source>
</evidence>
<keyword evidence="2 5" id="KW-0808">Transferase</keyword>
<comment type="catalytic activity">
    <reaction evidence="7">
        <text>a 2'-deoxycytidine in DNA + S-adenosyl-L-methionine = a 5-methyl-2'-deoxycytidine in DNA + S-adenosyl-L-homocysteine + H(+)</text>
        <dbReference type="Rhea" id="RHEA:13681"/>
        <dbReference type="Rhea" id="RHEA-COMP:11369"/>
        <dbReference type="Rhea" id="RHEA-COMP:11370"/>
        <dbReference type="ChEBI" id="CHEBI:15378"/>
        <dbReference type="ChEBI" id="CHEBI:57856"/>
        <dbReference type="ChEBI" id="CHEBI:59789"/>
        <dbReference type="ChEBI" id="CHEBI:85452"/>
        <dbReference type="ChEBI" id="CHEBI:85454"/>
        <dbReference type="EC" id="2.1.1.37"/>
    </reaction>
</comment>
<evidence type="ECO:0000313" key="9">
    <source>
        <dbReference type="Proteomes" id="UP000000269"/>
    </source>
</evidence>
<dbReference type="GO" id="GO:0044027">
    <property type="term" value="P:negative regulation of gene expression via chromosomal CpG island methylation"/>
    <property type="evidence" value="ECO:0007669"/>
    <property type="project" value="TreeGrafter"/>
</dbReference>
<dbReference type="PRINTS" id="PR00105">
    <property type="entry name" value="C5METTRFRASE"/>
</dbReference>
<name>A8MI05_ALKOO</name>
<organism evidence="8 9">
    <name type="scientific">Alkaliphilus oremlandii (strain OhILAs)</name>
    <name type="common">Clostridium oremlandii (strain OhILAs)</name>
    <dbReference type="NCBI Taxonomy" id="350688"/>
    <lineage>
        <taxon>Bacteria</taxon>
        <taxon>Bacillati</taxon>
        <taxon>Bacillota</taxon>
        <taxon>Clostridia</taxon>
        <taxon>Peptostreptococcales</taxon>
        <taxon>Natronincolaceae</taxon>
        <taxon>Alkaliphilus</taxon>
    </lineage>
</organism>
<dbReference type="KEGG" id="aoe:Clos_1897"/>
<evidence type="ECO:0000256" key="7">
    <source>
        <dbReference type="RuleBase" id="RU000417"/>
    </source>
</evidence>
<evidence type="ECO:0000256" key="1">
    <source>
        <dbReference type="ARBA" id="ARBA00022603"/>
    </source>
</evidence>
<dbReference type="PROSITE" id="PS00094">
    <property type="entry name" value="C5_MTASE_1"/>
    <property type="match status" value="1"/>
</dbReference>